<feature type="compositionally biased region" description="Polar residues" evidence="1">
    <location>
        <begin position="7"/>
        <end position="18"/>
    </location>
</feature>
<evidence type="ECO:0000313" key="3">
    <source>
        <dbReference type="EMBL" id="KAL1523905.1"/>
    </source>
</evidence>
<dbReference type="InterPro" id="IPR008978">
    <property type="entry name" value="HSP20-like_chaperone"/>
</dbReference>
<dbReference type="Gene3D" id="2.60.40.790">
    <property type="match status" value="1"/>
</dbReference>
<dbReference type="PROSITE" id="PS51203">
    <property type="entry name" value="CS"/>
    <property type="match status" value="1"/>
</dbReference>
<sequence length="262" mass="27943">MAEARLEQSSAPPTNPLTSREHMDAVALTIAGEFKTWLEAQLEHSPFKGAELRVDPPSVRELQGTTIGCSVFLPSGLALALTAQTPTTARVARPSQGSAAPPPCHGSGDAPTEHAEAAASPEGEPPAPSRKEPLEPVLSGNLEVVRGPEAAVPGGARYRWAQTYEEIGISTAMPAGLSAREMTVVFQTRQVVIHPKRSTAAHPIFALTPLCDIIPSGCSWTVEDGWCVQIVMEKARVGLFWRCVSEGHGPDAKLPSWWPHVV</sequence>
<dbReference type="EMBL" id="JBGBPQ010000005">
    <property type="protein sequence ID" value="KAL1523905.1"/>
    <property type="molecule type" value="Genomic_DNA"/>
</dbReference>
<protein>
    <recommendedName>
        <fullName evidence="2">CS domain-containing protein</fullName>
    </recommendedName>
</protein>
<feature type="domain" description="CS" evidence="2">
    <location>
        <begin position="153"/>
        <end position="262"/>
    </location>
</feature>
<comment type="caution">
    <text evidence="3">The sequence shown here is derived from an EMBL/GenBank/DDBJ whole genome shotgun (WGS) entry which is preliminary data.</text>
</comment>
<dbReference type="GO" id="GO:0006457">
    <property type="term" value="P:protein folding"/>
    <property type="evidence" value="ECO:0007669"/>
    <property type="project" value="TreeGrafter"/>
</dbReference>
<dbReference type="Pfam" id="PF04969">
    <property type="entry name" value="CS"/>
    <property type="match status" value="1"/>
</dbReference>
<feature type="region of interest" description="Disordered" evidence="1">
    <location>
        <begin position="88"/>
        <end position="134"/>
    </location>
</feature>
<reference evidence="3 4" key="1">
    <citation type="journal article" date="2024" name="Science">
        <title>Giant polyketide synthase enzymes in the biosynthesis of giant marine polyether toxins.</title>
        <authorList>
            <person name="Fallon T.R."/>
            <person name="Shende V.V."/>
            <person name="Wierzbicki I.H."/>
            <person name="Pendleton A.L."/>
            <person name="Watervoot N.F."/>
            <person name="Auber R.P."/>
            <person name="Gonzalez D.J."/>
            <person name="Wisecaver J.H."/>
            <person name="Moore B.S."/>
        </authorList>
    </citation>
    <scope>NUCLEOTIDE SEQUENCE [LARGE SCALE GENOMIC DNA]</scope>
    <source>
        <strain evidence="3 4">12B1</strain>
    </source>
</reference>
<feature type="region of interest" description="Disordered" evidence="1">
    <location>
        <begin position="1"/>
        <end position="22"/>
    </location>
</feature>
<evidence type="ECO:0000259" key="2">
    <source>
        <dbReference type="PROSITE" id="PS51203"/>
    </source>
</evidence>
<evidence type="ECO:0000313" key="4">
    <source>
        <dbReference type="Proteomes" id="UP001515480"/>
    </source>
</evidence>
<dbReference type="GO" id="GO:0051082">
    <property type="term" value="F:unfolded protein binding"/>
    <property type="evidence" value="ECO:0007669"/>
    <property type="project" value="TreeGrafter"/>
</dbReference>
<dbReference type="InterPro" id="IPR037898">
    <property type="entry name" value="NudC_fam"/>
</dbReference>
<dbReference type="SUPFAM" id="SSF49764">
    <property type="entry name" value="HSP20-like chaperones"/>
    <property type="match status" value="1"/>
</dbReference>
<dbReference type="AlphaFoldDB" id="A0AB34JPQ4"/>
<dbReference type="InterPro" id="IPR007052">
    <property type="entry name" value="CS_dom"/>
</dbReference>
<dbReference type="PANTHER" id="PTHR12356">
    <property type="entry name" value="NUCLEAR MOVEMENT PROTEIN NUDC"/>
    <property type="match status" value="1"/>
</dbReference>
<organism evidence="3 4">
    <name type="scientific">Prymnesium parvum</name>
    <name type="common">Toxic golden alga</name>
    <dbReference type="NCBI Taxonomy" id="97485"/>
    <lineage>
        <taxon>Eukaryota</taxon>
        <taxon>Haptista</taxon>
        <taxon>Haptophyta</taxon>
        <taxon>Prymnesiophyceae</taxon>
        <taxon>Prymnesiales</taxon>
        <taxon>Prymnesiaceae</taxon>
        <taxon>Prymnesium</taxon>
    </lineage>
</organism>
<gene>
    <name evidence="3" type="ORF">AB1Y20_018824</name>
</gene>
<evidence type="ECO:0000256" key="1">
    <source>
        <dbReference type="SAM" id="MobiDB-lite"/>
    </source>
</evidence>
<keyword evidence="4" id="KW-1185">Reference proteome</keyword>
<proteinExistence type="predicted"/>
<dbReference type="Proteomes" id="UP001515480">
    <property type="component" value="Unassembled WGS sequence"/>
</dbReference>
<dbReference type="CDD" id="cd06467">
    <property type="entry name" value="p23_NUDC_like"/>
    <property type="match status" value="1"/>
</dbReference>
<name>A0AB34JPQ4_PRYPA</name>
<accession>A0AB34JPQ4</accession>
<dbReference type="GO" id="GO:0005737">
    <property type="term" value="C:cytoplasm"/>
    <property type="evidence" value="ECO:0007669"/>
    <property type="project" value="TreeGrafter"/>
</dbReference>